<dbReference type="EMBL" id="QEFP02000007">
    <property type="protein sequence ID" value="MCC5447081.1"/>
    <property type="molecule type" value="Genomic_DNA"/>
</dbReference>
<dbReference type="Gene3D" id="3.40.50.410">
    <property type="entry name" value="von Willebrand factor, type A domain"/>
    <property type="match status" value="1"/>
</dbReference>
<reference evidence="2" key="4">
    <citation type="submission" date="2021-11" db="EMBL/GenBank/DDBJ databases">
        <authorList>
            <person name="Munson-Mcgee J."/>
            <person name="Field E."/>
            <person name="Bateson M."/>
            <person name="Rooney C."/>
            <person name="Stepanauskas R."/>
            <person name="Young M."/>
        </authorList>
    </citation>
    <scope>NUCLEOTIDE SEQUENCE</scope>
    <source>
        <strain evidence="2">SCGC AB-777_F03</strain>
    </source>
</reference>
<dbReference type="SMART" id="SM00327">
    <property type="entry name" value="VWA"/>
    <property type="match status" value="1"/>
</dbReference>
<dbReference type="Proteomes" id="UP000245908">
    <property type="component" value="Unassembled WGS sequence"/>
</dbReference>
<dbReference type="CDD" id="cd00198">
    <property type="entry name" value="vWFA"/>
    <property type="match status" value="1"/>
</dbReference>
<proteinExistence type="predicted"/>
<evidence type="ECO:0000313" key="3">
    <source>
        <dbReference type="EMBL" id="PVU68718.1"/>
    </source>
</evidence>
<dbReference type="Pfam" id="PF00092">
    <property type="entry name" value="VWA"/>
    <property type="match status" value="1"/>
</dbReference>
<evidence type="ECO:0000259" key="1">
    <source>
        <dbReference type="PROSITE" id="PS50234"/>
    </source>
</evidence>
<name>A0A2T9WSW3_NANST</name>
<dbReference type="InterPro" id="IPR036465">
    <property type="entry name" value="vWFA_dom_sf"/>
</dbReference>
<feature type="domain" description="VWFA" evidence="1">
    <location>
        <begin position="180"/>
        <end position="345"/>
    </location>
</feature>
<protein>
    <submittedName>
        <fullName evidence="2">VWA domain-containing protein</fullName>
    </submittedName>
</protein>
<reference evidence="2" key="3">
    <citation type="submission" date="2017-05" db="EMBL/GenBank/DDBJ databases">
        <authorList>
            <person name="Munson-Mcgee J.H."/>
        </authorList>
    </citation>
    <scope>NUCLEOTIDE SEQUENCE</scope>
    <source>
        <strain evidence="2">SCGC AB-777_F03</strain>
    </source>
</reference>
<comment type="caution">
    <text evidence="4">The sequence shown here is derived from an EMBL/GenBank/DDBJ whole genome shotgun (WGS) entry which is preliminary data.</text>
</comment>
<accession>A0A2T9WSW3</accession>
<gene>
    <name evidence="2" type="ORF">DDW03_001545</name>
    <name evidence="3" type="ORF">DDW03_01315</name>
    <name evidence="4" type="ORF">DDW05_02100</name>
</gene>
<dbReference type="EMBL" id="QEFP01000004">
    <property type="protein sequence ID" value="PVU68718.1"/>
    <property type="molecule type" value="Genomic_DNA"/>
</dbReference>
<organism evidence="4 5">
    <name type="scientific">Nanobsidianus stetteri</name>
    <dbReference type="NCBI Taxonomy" id="1294122"/>
    <lineage>
        <taxon>Archaea</taxon>
        <taxon>Nanobdellota</taxon>
        <taxon>Candidatus Nanoarchaeia</taxon>
        <taxon>Nanoarchaeales</taxon>
        <taxon>Nanopusillaceae</taxon>
        <taxon>Candidatus Nanobsidianus</taxon>
    </lineage>
</organism>
<dbReference type="InterPro" id="IPR002035">
    <property type="entry name" value="VWF_A"/>
</dbReference>
<dbReference type="Proteomes" id="UP000245509">
    <property type="component" value="Unassembled WGS sequence"/>
</dbReference>
<dbReference type="SUPFAM" id="SSF53300">
    <property type="entry name" value="vWA-like"/>
    <property type="match status" value="1"/>
</dbReference>
<dbReference type="PROSITE" id="PS50234">
    <property type="entry name" value="VWFA"/>
    <property type="match status" value="1"/>
</dbReference>
<reference evidence="4 5" key="1">
    <citation type="journal article" date="2015" name="Appl. Environ. Microbiol.">
        <title>Nanoarchaeota, Their Sulfolobales Host, and Nanoarchaeota Virus Distribution across Yellowstone National Park Hot Springs.</title>
        <authorList>
            <person name="Munson-McGee J.H."/>
            <person name="Field E.K."/>
            <person name="Bateson M."/>
            <person name="Rooney C."/>
            <person name="Stepanauskas R."/>
            <person name="Young M.J."/>
        </authorList>
    </citation>
    <scope>NUCLEOTIDE SEQUENCE [LARGE SCALE GENOMIC DNA]</scope>
    <source>
        <strain evidence="2">SCGC AB-777_F03</strain>
        <strain evidence="4">SCGC AB-777_O03</strain>
    </source>
</reference>
<dbReference type="EMBL" id="QEFH01000014">
    <property type="protein sequence ID" value="PVU70906.1"/>
    <property type="molecule type" value="Genomic_DNA"/>
</dbReference>
<sequence length="352" mass="41371">MNRPGESFKYSSKDIKKNINELIEKMIKEGYPIFDIDKIMENREEYSDILSKLTEYDEKRIREDKDYRFNKEFRKSLNKIKEILTSEGYIDENGELTEKSLMEYSKYLIGNIEKEIEGIFEYGKYSSYYIGNDEEFYKKYFSIGDKYNKIDIKETIRNYIKNKDFVRFIINVNRENKGGKYIILLDVSGSMIGEKIFEAKKALILLTSKILEDNNLLDIILFNDKIVKEYNNVRGLKDIIDILRIIPNGSTDIALAFNYLLNKGENGHVILITDALPTKGKNPVERTLRLAKELSQYYYISIIGIQLNNEGEKIAKEIVKYGRGRLFISKDIKDLKKLLLLEYEISRQQMIK</sequence>
<dbReference type="AlphaFoldDB" id="A0A2T9WSW3"/>
<evidence type="ECO:0000313" key="4">
    <source>
        <dbReference type="EMBL" id="PVU70906.1"/>
    </source>
</evidence>
<reference evidence="4" key="2">
    <citation type="submission" date="2017-05" db="EMBL/GenBank/DDBJ databases">
        <authorList>
            <person name="Song R."/>
            <person name="Chenine A.L."/>
            <person name="Ruprecht R.M."/>
        </authorList>
    </citation>
    <scope>NUCLEOTIDE SEQUENCE</scope>
    <source>
        <strain evidence="3">SCGC AB-777_F03</strain>
        <strain evidence="4">SCGC AB-777_O03</strain>
    </source>
</reference>
<dbReference type="RefSeq" id="WP_228615308.1">
    <property type="nucleotide sequence ID" value="NZ_QEFP02000007.1"/>
</dbReference>
<evidence type="ECO:0000313" key="5">
    <source>
        <dbReference type="Proteomes" id="UP000245908"/>
    </source>
</evidence>
<evidence type="ECO:0000313" key="2">
    <source>
        <dbReference type="EMBL" id="MCC5447081.1"/>
    </source>
</evidence>